<dbReference type="Gene3D" id="3.40.50.300">
    <property type="entry name" value="P-loop containing nucleotide triphosphate hydrolases"/>
    <property type="match status" value="1"/>
</dbReference>
<evidence type="ECO:0000259" key="8">
    <source>
        <dbReference type="Pfam" id="PF23559"/>
    </source>
</evidence>
<sequence>MAESVVSFVLRKLGDAFVKEVLHLYGVSGQVEKVSRELSWIQAFLKDADRKHLDKRQEHWVKEVRDLAYAIEDVIDTFLLTVPEKKPGKWEAVRRLFLKTKKLPAVHILGNEINTIEARIQEIEASRVRYGISNLGEGVEGEIEQPAKRIVPLDADEAGLVGFEEDQEKIISLLLDETNKRRSVISIVGTGGLGKTTLARKVYRSVKEKFNIRIWVTVSQKFQTIDILRKIADQLQMEPPKDLSEHQVTKLYRSLAKSSYLLVLDDVWTKNFWNQIEGLLPEENNGSRILITTRFVKVAQVANPTSVPYKLQFLSEDQSLELLMKKALPNRDANDGYPNDLYSIGRELAKRCGGLPLALVVLGGLLSTKLANNNTWSKMMQNMDWGTEGKQCIAVIGTSYDDLPLALKSCFLYFAAFPEDYEIDATSVLRMWIAEGFISQQNNKTLEDTAESFLEDLVQRY</sequence>
<dbReference type="Proteomes" id="UP001151287">
    <property type="component" value="Unassembled WGS sequence"/>
</dbReference>
<evidence type="ECO:0000256" key="2">
    <source>
        <dbReference type="ARBA" id="ARBA00022614"/>
    </source>
</evidence>
<dbReference type="Gene3D" id="1.10.8.430">
    <property type="entry name" value="Helical domain of apoptotic protease-activating factors"/>
    <property type="match status" value="1"/>
</dbReference>
<dbReference type="FunFam" id="3.40.50.300:FF:001091">
    <property type="entry name" value="Probable disease resistance protein At1g61300"/>
    <property type="match status" value="1"/>
</dbReference>
<evidence type="ECO:0000256" key="1">
    <source>
        <dbReference type="ARBA" id="ARBA00008894"/>
    </source>
</evidence>
<dbReference type="InterPro" id="IPR038005">
    <property type="entry name" value="RX-like_CC"/>
</dbReference>
<protein>
    <submittedName>
        <fullName evidence="9">Uncharacterized protein</fullName>
    </submittedName>
</protein>
<dbReference type="FunFam" id="1.10.10.10:FF:000322">
    <property type="entry name" value="Probable disease resistance protein At1g63360"/>
    <property type="match status" value="1"/>
</dbReference>
<evidence type="ECO:0000256" key="5">
    <source>
        <dbReference type="ARBA" id="ARBA00022821"/>
    </source>
</evidence>
<keyword evidence="5" id="KW-0611">Plant defense</keyword>
<dbReference type="InterPro" id="IPR027417">
    <property type="entry name" value="P-loop_NTPase"/>
</dbReference>
<dbReference type="OrthoDB" id="786072at2759"/>
<accession>A0A9Q0C694</accession>
<dbReference type="GO" id="GO:0042742">
    <property type="term" value="P:defense response to bacterium"/>
    <property type="evidence" value="ECO:0007669"/>
    <property type="project" value="UniProtKB-ARBA"/>
</dbReference>
<evidence type="ECO:0000259" key="7">
    <source>
        <dbReference type="Pfam" id="PF18052"/>
    </source>
</evidence>
<comment type="caution">
    <text evidence="9">The sequence shown here is derived from an EMBL/GenBank/DDBJ whole genome shotgun (WGS) entry which is preliminary data.</text>
</comment>
<dbReference type="GO" id="GO:0002758">
    <property type="term" value="P:innate immune response-activating signaling pathway"/>
    <property type="evidence" value="ECO:0007669"/>
    <property type="project" value="UniProtKB-ARBA"/>
</dbReference>
<evidence type="ECO:0000259" key="6">
    <source>
        <dbReference type="Pfam" id="PF00931"/>
    </source>
</evidence>
<dbReference type="CDD" id="cd14798">
    <property type="entry name" value="RX-CC_like"/>
    <property type="match status" value="1"/>
</dbReference>
<dbReference type="Pfam" id="PF00931">
    <property type="entry name" value="NB-ARC"/>
    <property type="match status" value="1"/>
</dbReference>
<dbReference type="InterPro" id="IPR041118">
    <property type="entry name" value="Rx_N"/>
</dbReference>
<dbReference type="InterPro" id="IPR002182">
    <property type="entry name" value="NB-ARC"/>
</dbReference>
<dbReference type="GO" id="GO:0043531">
    <property type="term" value="F:ADP binding"/>
    <property type="evidence" value="ECO:0007669"/>
    <property type="project" value="InterPro"/>
</dbReference>
<dbReference type="PANTHER" id="PTHR23155">
    <property type="entry name" value="DISEASE RESISTANCE PROTEIN RP"/>
    <property type="match status" value="1"/>
</dbReference>
<evidence type="ECO:0000256" key="4">
    <source>
        <dbReference type="ARBA" id="ARBA00022741"/>
    </source>
</evidence>
<dbReference type="GO" id="GO:0009626">
    <property type="term" value="P:plant-type hypersensitive response"/>
    <property type="evidence" value="ECO:0007669"/>
    <property type="project" value="UniProtKB-ARBA"/>
</dbReference>
<dbReference type="SUPFAM" id="SSF52540">
    <property type="entry name" value="P-loop containing nucleoside triphosphate hydrolases"/>
    <property type="match status" value="1"/>
</dbReference>
<feature type="domain" description="Disease resistance protein winged helix" evidence="8">
    <location>
        <begin position="417"/>
        <end position="460"/>
    </location>
</feature>
<name>A0A9Q0C694_9POAL</name>
<keyword evidence="4" id="KW-0547">Nucleotide-binding</keyword>
<reference evidence="9" key="1">
    <citation type="journal article" date="2022" name="Cell">
        <title>Repeat-based holocentromeres influence genome architecture and karyotype evolution.</title>
        <authorList>
            <person name="Hofstatter P.G."/>
            <person name="Thangavel G."/>
            <person name="Lux T."/>
            <person name="Neumann P."/>
            <person name="Vondrak T."/>
            <person name="Novak P."/>
            <person name="Zhang M."/>
            <person name="Costa L."/>
            <person name="Castellani M."/>
            <person name="Scott A."/>
            <person name="Toegelov H."/>
            <person name="Fuchs J."/>
            <person name="Mata-Sucre Y."/>
            <person name="Dias Y."/>
            <person name="Vanzela A.L.L."/>
            <person name="Huettel B."/>
            <person name="Almeida C.C.S."/>
            <person name="Simkova H."/>
            <person name="Souza G."/>
            <person name="Pedrosa-Harand A."/>
            <person name="Macas J."/>
            <person name="Mayer K.F.X."/>
            <person name="Houben A."/>
            <person name="Marques A."/>
        </authorList>
    </citation>
    <scope>NUCLEOTIDE SEQUENCE</scope>
    <source>
        <strain evidence="9">RhyBre1mFocal</strain>
    </source>
</reference>
<gene>
    <name evidence="9" type="ORF">LUZ63_019387</name>
</gene>
<dbReference type="PANTHER" id="PTHR23155:SF1205">
    <property type="entry name" value="DISEASE RESISTANCE PROTEIN RPM1"/>
    <property type="match status" value="1"/>
</dbReference>
<keyword evidence="2" id="KW-0433">Leucine-rich repeat</keyword>
<dbReference type="InterPro" id="IPR058922">
    <property type="entry name" value="WHD_DRP"/>
</dbReference>
<dbReference type="Pfam" id="PF23559">
    <property type="entry name" value="WHD_DRP"/>
    <property type="match status" value="1"/>
</dbReference>
<comment type="similarity">
    <text evidence="1">Belongs to the disease resistance NB-LRR family.</text>
</comment>
<dbReference type="InterPro" id="IPR044974">
    <property type="entry name" value="Disease_R_plants"/>
</dbReference>
<evidence type="ECO:0000256" key="3">
    <source>
        <dbReference type="ARBA" id="ARBA00022737"/>
    </source>
</evidence>
<keyword evidence="3" id="KW-0677">Repeat</keyword>
<evidence type="ECO:0000313" key="9">
    <source>
        <dbReference type="EMBL" id="KAJ1687997.1"/>
    </source>
</evidence>
<dbReference type="PRINTS" id="PR00364">
    <property type="entry name" value="DISEASERSIST"/>
</dbReference>
<dbReference type="AlphaFoldDB" id="A0A9Q0C694"/>
<keyword evidence="10" id="KW-1185">Reference proteome</keyword>
<dbReference type="Gene3D" id="1.20.5.4130">
    <property type="match status" value="1"/>
</dbReference>
<organism evidence="9 10">
    <name type="scientific">Rhynchospora breviuscula</name>
    <dbReference type="NCBI Taxonomy" id="2022672"/>
    <lineage>
        <taxon>Eukaryota</taxon>
        <taxon>Viridiplantae</taxon>
        <taxon>Streptophyta</taxon>
        <taxon>Embryophyta</taxon>
        <taxon>Tracheophyta</taxon>
        <taxon>Spermatophyta</taxon>
        <taxon>Magnoliopsida</taxon>
        <taxon>Liliopsida</taxon>
        <taxon>Poales</taxon>
        <taxon>Cyperaceae</taxon>
        <taxon>Cyperoideae</taxon>
        <taxon>Rhynchosporeae</taxon>
        <taxon>Rhynchospora</taxon>
    </lineage>
</organism>
<feature type="domain" description="NB-ARC" evidence="6">
    <location>
        <begin position="164"/>
        <end position="332"/>
    </location>
</feature>
<dbReference type="EMBL" id="JAMQYH010000005">
    <property type="protein sequence ID" value="KAJ1687997.1"/>
    <property type="molecule type" value="Genomic_DNA"/>
</dbReference>
<dbReference type="Pfam" id="PF18052">
    <property type="entry name" value="Rx_N"/>
    <property type="match status" value="1"/>
</dbReference>
<proteinExistence type="inferred from homology"/>
<dbReference type="InterPro" id="IPR042197">
    <property type="entry name" value="Apaf_helical"/>
</dbReference>
<feature type="domain" description="Disease resistance N-terminal" evidence="7">
    <location>
        <begin position="5"/>
        <end position="86"/>
    </location>
</feature>
<evidence type="ECO:0000313" key="10">
    <source>
        <dbReference type="Proteomes" id="UP001151287"/>
    </source>
</evidence>